<feature type="compositionally biased region" description="Low complexity" evidence="1">
    <location>
        <begin position="46"/>
        <end position="55"/>
    </location>
</feature>
<proteinExistence type="predicted"/>
<organism evidence="2 3">
    <name type="scientific">Oryza sativa subsp. japonica</name>
    <name type="common">Rice</name>
    <dbReference type="NCBI Taxonomy" id="39947"/>
    <lineage>
        <taxon>Eukaryota</taxon>
        <taxon>Viridiplantae</taxon>
        <taxon>Streptophyta</taxon>
        <taxon>Embryophyta</taxon>
        <taxon>Tracheophyta</taxon>
        <taxon>Spermatophyta</taxon>
        <taxon>Magnoliopsida</taxon>
        <taxon>Liliopsida</taxon>
        <taxon>Poales</taxon>
        <taxon>Poaceae</taxon>
        <taxon>BOP clade</taxon>
        <taxon>Oryzoideae</taxon>
        <taxon>Oryzeae</taxon>
        <taxon>Oryzinae</taxon>
        <taxon>Oryza</taxon>
        <taxon>Oryza sativa</taxon>
    </lineage>
</organism>
<name>A0A0P0XGS4_ORYSJ</name>
<protein>
    <submittedName>
        <fullName evidence="2">Os08g0474833 protein</fullName>
    </submittedName>
</protein>
<dbReference type="PaxDb" id="39947-A0A0P0XGS4"/>
<accession>A0A0P0XGS4</accession>
<dbReference type="Proteomes" id="UP000059680">
    <property type="component" value="Chromosome 8"/>
</dbReference>
<dbReference type="AlphaFoldDB" id="A0A0P0XGS4"/>
<evidence type="ECO:0000313" key="3">
    <source>
        <dbReference type="Proteomes" id="UP000059680"/>
    </source>
</evidence>
<reference evidence="2 3" key="3">
    <citation type="journal article" date="2013" name="Rice">
        <title>Improvement of the Oryza sativa Nipponbare reference genome using next generation sequence and optical map data.</title>
        <authorList>
            <person name="Kawahara Y."/>
            <person name="de la Bastide M."/>
            <person name="Hamilton J.P."/>
            <person name="Kanamori H."/>
            <person name="McCombie W.R."/>
            <person name="Ouyang S."/>
            <person name="Schwartz D.C."/>
            <person name="Tanaka T."/>
            <person name="Wu J."/>
            <person name="Zhou S."/>
            <person name="Childs K.L."/>
            <person name="Davidson R.M."/>
            <person name="Lin H."/>
            <person name="Quesada-Ocampo L."/>
            <person name="Vaillancourt B."/>
            <person name="Sakai H."/>
            <person name="Lee S.S."/>
            <person name="Kim J."/>
            <person name="Numa H."/>
            <person name="Itoh T."/>
            <person name="Buell C.R."/>
            <person name="Matsumoto T."/>
        </authorList>
    </citation>
    <scope>NUCLEOTIDE SEQUENCE [LARGE SCALE GENOMIC DNA]</scope>
    <source>
        <strain evidence="3">cv. Nipponbare</strain>
    </source>
</reference>
<reference evidence="3" key="1">
    <citation type="journal article" date="2005" name="Nature">
        <title>The map-based sequence of the rice genome.</title>
        <authorList>
            <consortium name="International rice genome sequencing project (IRGSP)"/>
            <person name="Matsumoto T."/>
            <person name="Wu J."/>
            <person name="Kanamori H."/>
            <person name="Katayose Y."/>
            <person name="Fujisawa M."/>
            <person name="Namiki N."/>
            <person name="Mizuno H."/>
            <person name="Yamamoto K."/>
            <person name="Antonio B.A."/>
            <person name="Baba T."/>
            <person name="Sakata K."/>
            <person name="Nagamura Y."/>
            <person name="Aoki H."/>
            <person name="Arikawa K."/>
            <person name="Arita K."/>
            <person name="Bito T."/>
            <person name="Chiden Y."/>
            <person name="Fujitsuka N."/>
            <person name="Fukunaka R."/>
            <person name="Hamada M."/>
            <person name="Harada C."/>
            <person name="Hayashi A."/>
            <person name="Hijishita S."/>
            <person name="Honda M."/>
            <person name="Hosokawa S."/>
            <person name="Ichikawa Y."/>
            <person name="Idonuma A."/>
            <person name="Iijima M."/>
            <person name="Ikeda M."/>
            <person name="Ikeno M."/>
            <person name="Ito K."/>
            <person name="Ito S."/>
            <person name="Ito T."/>
            <person name="Ito Y."/>
            <person name="Ito Y."/>
            <person name="Iwabuchi A."/>
            <person name="Kamiya K."/>
            <person name="Karasawa W."/>
            <person name="Kurita K."/>
            <person name="Katagiri S."/>
            <person name="Kikuta A."/>
            <person name="Kobayashi H."/>
            <person name="Kobayashi N."/>
            <person name="Machita K."/>
            <person name="Maehara T."/>
            <person name="Masukawa M."/>
            <person name="Mizubayashi T."/>
            <person name="Mukai Y."/>
            <person name="Nagasaki H."/>
            <person name="Nagata Y."/>
            <person name="Naito S."/>
            <person name="Nakashima M."/>
            <person name="Nakama Y."/>
            <person name="Nakamichi Y."/>
            <person name="Nakamura M."/>
            <person name="Meguro A."/>
            <person name="Negishi M."/>
            <person name="Ohta I."/>
            <person name="Ohta T."/>
            <person name="Okamoto M."/>
            <person name="Ono N."/>
            <person name="Saji S."/>
            <person name="Sakaguchi M."/>
            <person name="Sakai K."/>
            <person name="Shibata M."/>
            <person name="Shimokawa T."/>
            <person name="Song J."/>
            <person name="Takazaki Y."/>
            <person name="Terasawa K."/>
            <person name="Tsugane M."/>
            <person name="Tsuji K."/>
            <person name="Ueda S."/>
            <person name="Waki K."/>
            <person name="Yamagata H."/>
            <person name="Yamamoto M."/>
            <person name="Yamamoto S."/>
            <person name="Yamane H."/>
            <person name="Yoshiki S."/>
            <person name="Yoshihara R."/>
            <person name="Yukawa K."/>
            <person name="Zhong H."/>
            <person name="Yano M."/>
            <person name="Yuan Q."/>
            <person name="Ouyang S."/>
            <person name="Liu J."/>
            <person name="Jones K.M."/>
            <person name="Gansberger K."/>
            <person name="Moffat K."/>
            <person name="Hill J."/>
            <person name="Bera J."/>
            <person name="Fadrosh D."/>
            <person name="Jin S."/>
            <person name="Johri S."/>
            <person name="Kim M."/>
            <person name="Overton L."/>
            <person name="Reardon M."/>
            <person name="Tsitrin T."/>
            <person name="Vuong H."/>
            <person name="Weaver B."/>
            <person name="Ciecko A."/>
            <person name="Tallon L."/>
            <person name="Jackson J."/>
            <person name="Pai G."/>
            <person name="Aken S.V."/>
            <person name="Utterback T."/>
            <person name="Reidmuller S."/>
            <person name="Feldblyum T."/>
            <person name="Hsiao J."/>
            <person name="Zismann V."/>
            <person name="Iobst S."/>
            <person name="de Vazeille A.R."/>
            <person name="Buell C.R."/>
            <person name="Ying K."/>
            <person name="Li Y."/>
            <person name="Lu T."/>
            <person name="Huang Y."/>
            <person name="Zhao Q."/>
            <person name="Feng Q."/>
            <person name="Zhang L."/>
            <person name="Zhu J."/>
            <person name="Weng Q."/>
            <person name="Mu J."/>
            <person name="Lu Y."/>
            <person name="Fan D."/>
            <person name="Liu Y."/>
            <person name="Guan J."/>
            <person name="Zhang Y."/>
            <person name="Yu S."/>
            <person name="Liu X."/>
            <person name="Zhang Y."/>
            <person name="Hong G."/>
            <person name="Han B."/>
            <person name="Choisne N."/>
            <person name="Demange N."/>
            <person name="Orjeda G."/>
            <person name="Samain S."/>
            <person name="Cattolico L."/>
            <person name="Pelletier E."/>
            <person name="Couloux A."/>
            <person name="Segurens B."/>
            <person name="Wincker P."/>
            <person name="D'Hont A."/>
            <person name="Scarpelli C."/>
            <person name="Weissenbach J."/>
            <person name="Salanoubat M."/>
            <person name="Quetier F."/>
            <person name="Yu Y."/>
            <person name="Kim H.R."/>
            <person name="Rambo T."/>
            <person name="Currie J."/>
            <person name="Collura K."/>
            <person name="Luo M."/>
            <person name="Yang T."/>
            <person name="Ammiraju J.S.S."/>
            <person name="Engler F."/>
            <person name="Soderlund C."/>
            <person name="Wing R.A."/>
            <person name="Palmer L.E."/>
            <person name="de la Bastide M."/>
            <person name="Spiegel L."/>
            <person name="Nascimento L."/>
            <person name="Zutavern T."/>
            <person name="O'Shaughnessy A."/>
            <person name="Dike S."/>
            <person name="Dedhia N."/>
            <person name="Preston R."/>
            <person name="Balija V."/>
            <person name="McCombie W.R."/>
            <person name="Chow T."/>
            <person name="Chen H."/>
            <person name="Chung M."/>
            <person name="Chen C."/>
            <person name="Shaw J."/>
            <person name="Wu H."/>
            <person name="Hsiao K."/>
            <person name="Chao Y."/>
            <person name="Chu M."/>
            <person name="Cheng C."/>
            <person name="Hour A."/>
            <person name="Lee P."/>
            <person name="Lin S."/>
            <person name="Lin Y."/>
            <person name="Liou J."/>
            <person name="Liu S."/>
            <person name="Hsing Y."/>
            <person name="Raghuvanshi S."/>
            <person name="Mohanty A."/>
            <person name="Bharti A.K."/>
            <person name="Gaur A."/>
            <person name="Gupta V."/>
            <person name="Kumar D."/>
            <person name="Ravi V."/>
            <person name="Vij S."/>
            <person name="Kapur A."/>
            <person name="Khurana P."/>
            <person name="Khurana P."/>
            <person name="Khurana J.P."/>
            <person name="Tyagi A.K."/>
            <person name="Gaikwad K."/>
            <person name="Singh A."/>
            <person name="Dalal V."/>
            <person name="Srivastava S."/>
            <person name="Dixit A."/>
            <person name="Pal A.K."/>
            <person name="Ghazi I.A."/>
            <person name="Yadav M."/>
            <person name="Pandit A."/>
            <person name="Bhargava A."/>
            <person name="Sureshbabu K."/>
            <person name="Batra K."/>
            <person name="Sharma T.R."/>
            <person name="Mohapatra T."/>
            <person name="Singh N.K."/>
            <person name="Messing J."/>
            <person name="Nelson A.B."/>
            <person name="Fuks G."/>
            <person name="Kavchok S."/>
            <person name="Keizer G."/>
            <person name="Linton E."/>
            <person name="Llaca V."/>
            <person name="Song R."/>
            <person name="Tanyolac B."/>
            <person name="Young S."/>
            <person name="Ho-Il K."/>
            <person name="Hahn J.H."/>
            <person name="Sangsakoo G."/>
            <person name="Vanavichit A."/>
            <person name="de Mattos Luiz.A.T."/>
            <person name="Zimmer P.D."/>
            <person name="Malone G."/>
            <person name="Dellagostin O."/>
            <person name="de Oliveira A.C."/>
            <person name="Bevan M."/>
            <person name="Bancroft I."/>
            <person name="Minx P."/>
            <person name="Cordum H."/>
            <person name="Wilson R."/>
            <person name="Cheng Z."/>
            <person name="Jin W."/>
            <person name="Jiang J."/>
            <person name="Leong S.A."/>
            <person name="Iwama H."/>
            <person name="Gojobori T."/>
            <person name="Itoh T."/>
            <person name="Niimura Y."/>
            <person name="Fujii Y."/>
            <person name="Habara T."/>
            <person name="Sakai H."/>
            <person name="Sato Y."/>
            <person name="Wilson G."/>
            <person name="Kumar K."/>
            <person name="McCouch S."/>
            <person name="Juretic N."/>
            <person name="Hoen D."/>
            <person name="Wright S."/>
            <person name="Bruskiewich R."/>
            <person name="Bureau T."/>
            <person name="Miyao A."/>
            <person name="Hirochika H."/>
            <person name="Nishikawa T."/>
            <person name="Kadowaki K."/>
            <person name="Sugiura M."/>
            <person name="Burr B."/>
            <person name="Sasaki T."/>
        </authorList>
    </citation>
    <scope>NUCLEOTIDE SEQUENCE [LARGE SCALE GENOMIC DNA]</scope>
    <source>
        <strain evidence="3">cv. Nipponbare</strain>
    </source>
</reference>
<keyword evidence="3" id="KW-1185">Reference proteome</keyword>
<gene>
    <name evidence="2" type="ordered locus">Os08g0474833</name>
    <name evidence="2" type="ORF">OSNPB_080474833</name>
</gene>
<reference evidence="2 3" key="2">
    <citation type="journal article" date="2013" name="Plant Cell Physiol.">
        <title>Rice Annotation Project Database (RAP-DB): an integrative and interactive database for rice genomics.</title>
        <authorList>
            <person name="Sakai H."/>
            <person name="Lee S.S."/>
            <person name="Tanaka T."/>
            <person name="Numa H."/>
            <person name="Kim J."/>
            <person name="Kawahara Y."/>
            <person name="Wakimoto H."/>
            <person name="Yang C.C."/>
            <person name="Iwamoto M."/>
            <person name="Abe T."/>
            <person name="Yamada Y."/>
            <person name="Muto A."/>
            <person name="Inokuchi H."/>
            <person name="Ikemura T."/>
            <person name="Matsumoto T."/>
            <person name="Sasaki T."/>
            <person name="Itoh T."/>
        </authorList>
    </citation>
    <scope>NUCLEOTIDE SEQUENCE [LARGE SCALE GENOMIC DNA]</scope>
    <source>
        <strain evidence="3">cv. Nipponbare</strain>
    </source>
</reference>
<evidence type="ECO:0000313" key="2">
    <source>
        <dbReference type="EMBL" id="BAT05873.1"/>
    </source>
</evidence>
<dbReference type="InParanoid" id="A0A0P0XGS4"/>
<sequence>MLEQRSSVAVAAGAGDDLRSVSCGDSDRVRRRRQQMGTTWAERSSFKSSISSSISTGRRGHGPRRRAISTDATRLSARIAA</sequence>
<dbReference type="EMBL" id="AP014964">
    <property type="protein sequence ID" value="BAT05873.1"/>
    <property type="molecule type" value="Genomic_DNA"/>
</dbReference>
<feature type="compositionally biased region" description="Basic residues" evidence="1">
    <location>
        <begin position="58"/>
        <end position="67"/>
    </location>
</feature>
<feature type="region of interest" description="Disordered" evidence="1">
    <location>
        <begin position="1"/>
        <end position="81"/>
    </location>
</feature>
<evidence type="ECO:0000256" key="1">
    <source>
        <dbReference type="SAM" id="MobiDB-lite"/>
    </source>
</evidence>